<gene>
    <name evidence="9" type="ORF">IB211_01347</name>
</gene>
<dbReference type="InterPro" id="IPR003593">
    <property type="entry name" value="AAA+_ATPase"/>
</dbReference>
<dbReference type="eggNOG" id="COG0444">
    <property type="taxonomic scope" value="Bacteria"/>
</dbReference>
<keyword evidence="3" id="KW-0813">Transport</keyword>
<dbReference type="FunFam" id="3.40.50.300:FF:000016">
    <property type="entry name" value="Oligopeptide ABC transporter ATP-binding component"/>
    <property type="match status" value="1"/>
</dbReference>
<sequence>MGKKVLEVKDLVTTFRIGKKEYEVLRGVSFDIEENETLCMVGESGCGKSVTTLSIMDLLPNNGRVVSGSIKLNGQELTTLSPKERNALRGKQMGMIFQEPMTALNPLLTIGRQMTEGLRLHLGMSREEAYETAVSYLEKVGIANPGDRMKQYPFQLSGGLRQRVMIAMVMAAQPSLLIADEPTTALDVTIQKQVLVLLNRLKKDVSTGILFITHDLGVVAEIADRVIILYSGRKVEEGSIEAIFSRPLHPYTVGLMKAVPNVDVDDFDIQPIPGTFPNITEEIGGCRFHPRCPYATDRCRTEVPAEMEIAPGHFVCCHKVEEEHR</sequence>
<dbReference type="CDD" id="cd03257">
    <property type="entry name" value="ABC_NikE_OppD_transporters"/>
    <property type="match status" value="1"/>
</dbReference>
<evidence type="ECO:0000256" key="1">
    <source>
        <dbReference type="ARBA" id="ARBA00004202"/>
    </source>
</evidence>
<organism evidence="9 10">
    <name type="scientific">Intestinimonas butyriciproducens</name>
    <dbReference type="NCBI Taxonomy" id="1297617"/>
    <lineage>
        <taxon>Bacteria</taxon>
        <taxon>Bacillati</taxon>
        <taxon>Bacillota</taxon>
        <taxon>Clostridia</taxon>
        <taxon>Eubacteriales</taxon>
        <taxon>Intestinimonas</taxon>
    </lineage>
</organism>
<dbReference type="PATRIC" id="fig|1297617.4.peg.1381"/>
<evidence type="ECO:0000313" key="10">
    <source>
        <dbReference type="Proteomes" id="UP000064844"/>
    </source>
</evidence>
<dbReference type="KEGG" id="ibu:IB211_01347"/>
<reference evidence="9 10" key="1">
    <citation type="journal article" date="2015" name="Nat. Commun.">
        <title>Production of butyrate from lysine and the Amadori product fructoselysine by a human gut commensal.</title>
        <authorList>
            <person name="Bui T.P."/>
            <person name="Ritari J."/>
            <person name="Boeren S."/>
            <person name="de Waard P."/>
            <person name="Plugge C.M."/>
            <person name="de Vos W.M."/>
        </authorList>
    </citation>
    <scope>NUCLEOTIDE SEQUENCE [LARGE SCALE GENOMIC DNA]</scope>
    <source>
        <strain evidence="9 10">AF211</strain>
    </source>
</reference>
<evidence type="ECO:0000259" key="8">
    <source>
        <dbReference type="PROSITE" id="PS50893"/>
    </source>
</evidence>
<proteinExistence type="inferred from homology"/>
<keyword evidence="5" id="KW-0547">Nucleotide-binding</keyword>
<dbReference type="GO" id="GO:0016887">
    <property type="term" value="F:ATP hydrolysis activity"/>
    <property type="evidence" value="ECO:0007669"/>
    <property type="project" value="InterPro"/>
</dbReference>
<accession>A0A0S2W315</accession>
<dbReference type="GO" id="GO:0015833">
    <property type="term" value="P:peptide transport"/>
    <property type="evidence" value="ECO:0007669"/>
    <property type="project" value="InterPro"/>
</dbReference>
<comment type="similarity">
    <text evidence="2">Belongs to the ABC transporter superfamily.</text>
</comment>
<dbReference type="EMBL" id="CP011307">
    <property type="protein sequence ID" value="ALP93740.1"/>
    <property type="molecule type" value="Genomic_DNA"/>
</dbReference>
<keyword evidence="7" id="KW-0472">Membrane</keyword>
<evidence type="ECO:0000256" key="7">
    <source>
        <dbReference type="ARBA" id="ARBA00023136"/>
    </source>
</evidence>
<dbReference type="SMART" id="SM00382">
    <property type="entry name" value="AAA"/>
    <property type="match status" value="1"/>
</dbReference>
<evidence type="ECO:0000313" key="9">
    <source>
        <dbReference type="EMBL" id="ALP93740.1"/>
    </source>
</evidence>
<dbReference type="InterPro" id="IPR003439">
    <property type="entry name" value="ABC_transporter-like_ATP-bd"/>
</dbReference>
<dbReference type="AlphaFoldDB" id="A0A0S2W315"/>
<evidence type="ECO:0000256" key="4">
    <source>
        <dbReference type="ARBA" id="ARBA00022475"/>
    </source>
</evidence>
<evidence type="ECO:0000256" key="3">
    <source>
        <dbReference type="ARBA" id="ARBA00022448"/>
    </source>
</evidence>
<dbReference type="PROSITE" id="PS50893">
    <property type="entry name" value="ABC_TRANSPORTER_2"/>
    <property type="match status" value="1"/>
</dbReference>
<dbReference type="InterPro" id="IPR013563">
    <property type="entry name" value="Oligopep_ABC_C"/>
</dbReference>
<keyword evidence="6 9" id="KW-0067">ATP-binding</keyword>
<evidence type="ECO:0000256" key="5">
    <source>
        <dbReference type="ARBA" id="ARBA00022741"/>
    </source>
</evidence>
<dbReference type="PANTHER" id="PTHR43297:SF2">
    <property type="entry name" value="DIPEPTIDE TRANSPORT ATP-BINDING PROTEIN DPPD"/>
    <property type="match status" value="1"/>
</dbReference>
<dbReference type="InterPro" id="IPR050388">
    <property type="entry name" value="ABC_Ni/Peptide_Import"/>
</dbReference>
<protein>
    <submittedName>
        <fullName evidence="9">Oligopeptide transport ATP-binding protein OppD</fullName>
    </submittedName>
</protein>
<dbReference type="PANTHER" id="PTHR43297">
    <property type="entry name" value="OLIGOPEPTIDE TRANSPORT ATP-BINDING PROTEIN APPD"/>
    <property type="match status" value="1"/>
</dbReference>
<dbReference type="Pfam" id="PF08352">
    <property type="entry name" value="oligo_HPY"/>
    <property type="match status" value="1"/>
</dbReference>
<comment type="subcellular location">
    <subcellularLocation>
        <location evidence="1">Cell membrane</location>
        <topology evidence="1">Peripheral membrane protein</topology>
    </subcellularLocation>
</comment>
<evidence type="ECO:0000256" key="2">
    <source>
        <dbReference type="ARBA" id="ARBA00005417"/>
    </source>
</evidence>
<dbReference type="SUPFAM" id="SSF52540">
    <property type="entry name" value="P-loop containing nucleoside triphosphate hydrolases"/>
    <property type="match status" value="1"/>
</dbReference>
<dbReference type="InterPro" id="IPR027417">
    <property type="entry name" value="P-loop_NTPase"/>
</dbReference>
<keyword evidence="10" id="KW-1185">Reference proteome</keyword>
<evidence type="ECO:0000256" key="6">
    <source>
        <dbReference type="ARBA" id="ARBA00022840"/>
    </source>
</evidence>
<name>A0A0S2W315_9FIRM</name>
<dbReference type="RefSeq" id="WP_033118910.1">
    <property type="nucleotide sequence ID" value="NZ_CALICV010000133.1"/>
</dbReference>
<feature type="domain" description="ABC transporter" evidence="8">
    <location>
        <begin position="6"/>
        <end position="256"/>
    </location>
</feature>
<dbReference type="STRING" id="1297617.IB211_01347"/>
<dbReference type="Proteomes" id="UP000064844">
    <property type="component" value="Chromosome"/>
</dbReference>
<dbReference type="Pfam" id="PF00005">
    <property type="entry name" value="ABC_tran"/>
    <property type="match status" value="1"/>
</dbReference>
<reference evidence="10" key="2">
    <citation type="submission" date="2015-04" db="EMBL/GenBank/DDBJ databases">
        <title>A butyrogenic pathway from the amino acid lysine in a human gut commensal.</title>
        <authorList>
            <person name="de Vos W.M."/>
            <person name="Bui N.T.P."/>
            <person name="Plugge C.M."/>
            <person name="Ritari J."/>
        </authorList>
    </citation>
    <scope>NUCLEOTIDE SEQUENCE [LARGE SCALE GENOMIC DNA]</scope>
    <source>
        <strain evidence="10">AF211</strain>
    </source>
</reference>
<dbReference type="GO" id="GO:0005886">
    <property type="term" value="C:plasma membrane"/>
    <property type="evidence" value="ECO:0007669"/>
    <property type="project" value="UniProtKB-SubCell"/>
</dbReference>
<dbReference type="NCBIfam" id="TIGR01727">
    <property type="entry name" value="oligo_HPY"/>
    <property type="match status" value="1"/>
</dbReference>
<dbReference type="GO" id="GO:0005524">
    <property type="term" value="F:ATP binding"/>
    <property type="evidence" value="ECO:0007669"/>
    <property type="project" value="UniProtKB-KW"/>
</dbReference>
<dbReference type="Gene3D" id="3.40.50.300">
    <property type="entry name" value="P-loop containing nucleotide triphosphate hydrolases"/>
    <property type="match status" value="1"/>
</dbReference>
<keyword evidence="4" id="KW-1003">Cell membrane</keyword>